<keyword evidence="1" id="KW-0732">Signal</keyword>
<evidence type="ECO:0000259" key="3">
    <source>
        <dbReference type="Pfam" id="PF01551"/>
    </source>
</evidence>
<name>A0A1T4LBD4_9FIRM</name>
<proteinExistence type="predicted"/>
<gene>
    <name evidence="4" type="ORF">SAMN02745110_00771</name>
</gene>
<feature type="coiled-coil region" evidence="2">
    <location>
        <begin position="170"/>
        <end position="264"/>
    </location>
</feature>
<feature type="domain" description="M23ase beta-sheet core" evidence="3">
    <location>
        <begin position="312"/>
        <end position="406"/>
    </location>
</feature>
<evidence type="ECO:0000256" key="1">
    <source>
        <dbReference type="ARBA" id="ARBA00022729"/>
    </source>
</evidence>
<dbReference type="AlphaFoldDB" id="A0A1T4LBD4"/>
<dbReference type="Gene3D" id="6.10.250.3150">
    <property type="match status" value="1"/>
</dbReference>
<keyword evidence="5" id="KW-1185">Reference proteome</keyword>
<dbReference type="InterPro" id="IPR016047">
    <property type="entry name" value="M23ase_b-sheet_dom"/>
</dbReference>
<dbReference type="CDD" id="cd12797">
    <property type="entry name" value="M23_peptidase"/>
    <property type="match status" value="1"/>
</dbReference>
<dbReference type="Proteomes" id="UP000189857">
    <property type="component" value="Unassembled WGS sequence"/>
</dbReference>
<sequence>MFKRGLNRFLALTIAGVMTFSGVLVSGDKVYADEPTIEEVEQQKKEAEEKIEEAKTKLGSLEKEKEDVTALISDLDSEISDYRGKIDELNTEKNTLETEISLTEIKIQNALYDEQVQYDGMMSRIQYAYENDDKAYLDAIMNIDNYKNMLNNSEYSSQVSSYDQEQLNKLGQIRESINKYQDLLQDKKKEIERIKTETESEEQALEVMLDGKKELLGEYEESINVTEGEISELQAQTDAFDAQILELTQAAAAAEEARRQEELQRYASSSEDVSSAPSYYTGGTLQWPCPSSDYISSYFGGRSAPTAGASTYHQAIDIGCDVGSSVVSSEAGTVVETGYNVARGYYIIVYHGNNLSTLYQHLSSFAVGSGETVSRGQVIAYSGETGYCSGAHLHYEVIIGDERVDPLGYTSPY</sequence>
<accession>A0A1T4LBD4</accession>
<dbReference type="GO" id="GO:0004222">
    <property type="term" value="F:metalloendopeptidase activity"/>
    <property type="evidence" value="ECO:0007669"/>
    <property type="project" value="TreeGrafter"/>
</dbReference>
<keyword evidence="2" id="KW-0175">Coiled coil</keyword>
<keyword evidence="4" id="KW-0378">Hydrolase</keyword>
<dbReference type="InterPro" id="IPR011055">
    <property type="entry name" value="Dup_hybrid_motif"/>
</dbReference>
<dbReference type="EMBL" id="FUXA01000005">
    <property type="protein sequence ID" value="SJZ51923.1"/>
    <property type="molecule type" value="Genomic_DNA"/>
</dbReference>
<dbReference type="InterPro" id="IPR050570">
    <property type="entry name" value="Cell_wall_metabolism_enzyme"/>
</dbReference>
<dbReference type="OrthoDB" id="9809488at2"/>
<dbReference type="PANTHER" id="PTHR21666">
    <property type="entry name" value="PEPTIDASE-RELATED"/>
    <property type="match status" value="1"/>
</dbReference>
<dbReference type="Pfam" id="PF01551">
    <property type="entry name" value="Peptidase_M23"/>
    <property type="match status" value="1"/>
</dbReference>
<reference evidence="4 5" key="1">
    <citation type="submission" date="2017-02" db="EMBL/GenBank/DDBJ databases">
        <authorList>
            <person name="Peterson S.W."/>
        </authorList>
    </citation>
    <scope>NUCLEOTIDE SEQUENCE [LARGE SCALE GENOMIC DNA]</scope>
    <source>
        <strain evidence="4 5">ATCC 17233</strain>
    </source>
</reference>
<evidence type="ECO:0000313" key="4">
    <source>
        <dbReference type="EMBL" id="SJZ51923.1"/>
    </source>
</evidence>
<evidence type="ECO:0000313" key="5">
    <source>
        <dbReference type="Proteomes" id="UP000189857"/>
    </source>
</evidence>
<dbReference type="Gene3D" id="2.70.70.10">
    <property type="entry name" value="Glucose Permease (Domain IIA)"/>
    <property type="match status" value="1"/>
</dbReference>
<evidence type="ECO:0000256" key="2">
    <source>
        <dbReference type="SAM" id="Coils"/>
    </source>
</evidence>
<protein>
    <submittedName>
        <fullName evidence="4">Septal ring factor EnvC, activator of murein hydrolases AmiA and AmiB</fullName>
    </submittedName>
</protein>
<dbReference type="PANTHER" id="PTHR21666:SF289">
    <property type="entry name" value="L-ALA--D-GLU ENDOPEPTIDASE"/>
    <property type="match status" value="1"/>
</dbReference>
<organism evidence="4 5">
    <name type="scientific">Eubacterium ruminantium</name>
    <dbReference type="NCBI Taxonomy" id="42322"/>
    <lineage>
        <taxon>Bacteria</taxon>
        <taxon>Bacillati</taxon>
        <taxon>Bacillota</taxon>
        <taxon>Clostridia</taxon>
        <taxon>Eubacteriales</taxon>
        <taxon>Eubacteriaceae</taxon>
        <taxon>Eubacterium</taxon>
    </lineage>
</organism>
<feature type="coiled-coil region" evidence="2">
    <location>
        <begin position="37"/>
        <end position="106"/>
    </location>
</feature>
<dbReference type="SUPFAM" id="SSF51261">
    <property type="entry name" value="Duplicated hybrid motif"/>
    <property type="match status" value="1"/>
</dbReference>
<dbReference type="RefSeq" id="WP_078786556.1">
    <property type="nucleotide sequence ID" value="NZ_FMTO01000005.1"/>
</dbReference>